<dbReference type="STRING" id="1774273.LPB03_09060"/>
<dbReference type="AlphaFoldDB" id="A0A1B8U3Q4"/>
<dbReference type="InterPro" id="IPR012094">
    <property type="entry name" value="tRNA_Ile_lys_synt"/>
</dbReference>
<comment type="caution">
    <text evidence="11">The sequence shown here is derived from an EMBL/GenBank/DDBJ whole genome shotgun (WGS) entry which is preliminary data.</text>
</comment>
<name>A0A1B8U3Q4_9FLAO</name>
<evidence type="ECO:0000256" key="6">
    <source>
        <dbReference type="ARBA" id="ARBA00022840"/>
    </source>
</evidence>
<feature type="coiled-coil region" evidence="9">
    <location>
        <begin position="210"/>
        <end position="244"/>
    </location>
</feature>
<dbReference type="EMBL" id="LSFM01000001">
    <property type="protein sequence ID" value="OBY66508.1"/>
    <property type="molecule type" value="Genomic_DNA"/>
</dbReference>
<dbReference type="HAMAP" id="MF_01161">
    <property type="entry name" value="tRNA_Ile_lys_synt"/>
    <property type="match status" value="1"/>
</dbReference>
<dbReference type="EC" id="6.3.4.19" evidence="8"/>
<dbReference type="InterPro" id="IPR012795">
    <property type="entry name" value="tRNA_Ile_lys_synt_N"/>
</dbReference>
<dbReference type="PANTHER" id="PTHR43033:SF1">
    <property type="entry name" value="TRNA(ILE)-LYSIDINE SYNTHASE-RELATED"/>
    <property type="match status" value="1"/>
</dbReference>
<dbReference type="Proteomes" id="UP000092584">
    <property type="component" value="Unassembled WGS sequence"/>
</dbReference>
<dbReference type="SUPFAM" id="SSF52402">
    <property type="entry name" value="Adenine nucleotide alpha hydrolases-like"/>
    <property type="match status" value="1"/>
</dbReference>
<proteinExistence type="inferred from homology"/>
<comment type="similarity">
    <text evidence="8">Belongs to the tRNA(Ile)-lysidine synthase family.</text>
</comment>
<organism evidence="11 12">
    <name type="scientific">Polaribacter vadi</name>
    <dbReference type="NCBI Taxonomy" id="1774273"/>
    <lineage>
        <taxon>Bacteria</taxon>
        <taxon>Pseudomonadati</taxon>
        <taxon>Bacteroidota</taxon>
        <taxon>Flavobacteriia</taxon>
        <taxon>Flavobacteriales</taxon>
        <taxon>Flavobacteriaceae</taxon>
    </lineage>
</organism>
<dbReference type="CDD" id="cd01992">
    <property type="entry name" value="TilS_N"/>
    <property type="match status" value="1"/>
</dbReference>
<dbReference type="GO" id="GO:0005524">
    <property type="term" value="F:ATP binding"/>
    <property type="evidence" value="ECO:0007669"/>
    <property type="project" value="UniProtKB-UniRule"/>
</dbReference>
<dbReference type="SUPFAM" id="SSF56037">
    <property type="entry name" value="PheT/TilS domain"/>
    <property type="match status" value="1"/>
</dbReference>
<dbReference type="InterPro" id="IPR011063">
    <property type="entry name" value="TilS/TtcA_N"/>
</dbReference>
<dbReference type="NCBIfam" id="TIGR02433">
    <property type="entry name" value="lysidine_TilS_C"/>
    <property type="match status" value="1"/>
</dbReference>
<evidence type="ECO:0000256" key="4">
    <source>
        <dbReference type="ARBA" id="ARBA00022694"/>
    </source>
</evidence>
<evidence type="ECO:0000256" key="7">
    <source>
        <dbReference type="ARBA" id="ARBA00048539"/>
    </source>
</evidence>
<keyword evidence="5 8" id="KW-0547">Nucleotide-binding</keyword>
<evidence type="ECO:0000313" key="12">
    <source>
        <dbReference type="Proteomes" id="UP000092584"/>
    </source>
</evidence>
<comment type="subcellular location">
    <subcellularLocation>
        <location evidence="1 8">Cytoplasm</location>
    </subcellularLocation>
</comment>
<evidence type="ECO:0000256" key="9">
    <source>
        <dbReference type="SAM" id="Coils"/>
    </source>
</evidence>
<dbReference type="OrthoDB" id="9807403at2"/>
<keyword evidence="3 8" id="KW-0436">Ligase</keyword>
<accession>A0A1B8U3Q4</accession>
<dbReference type="GO" id="GO:0005737">
    <property type="term" value="C:cytoplasm"/>
    <property type="evidence" value="ECO:0007669"/>
    <property type="project" value="UniProtKB-SubCell"/>
</dbReference>
<dbReference type="GO" id="GO:0006400">
    <property type="term" value="P:tRNA modification"/>
    <property type="evidence" value="ECO:0007669"/>
    <property type="project" value="UniProtKB-UniRule"/>
</dbReference>
<dbReference type="Pfam" id="PF01171">
    <property type="entry name" value="ATP_bind_3"/>
    <property type="match status" value="1"/>
</dbReference>
<keyword evidence="2 8" id="KW-0963">Cytoplasm</keyword>
<evidence type="ECO:0000256" key="5">
    <source>
        <dbReference type="ARBA" id="ARBA00022741"/>
    </source>
</evidence>
<dbReference type="KEGG" id="pob:LPB03_09060"/>
<evidence type="ECO:0000259" key="10">
    <source>
        <dbReference type="SMART" id="SM00977"/>
    </source>
</evidence>
<dbReference type="Gene3D" id="3.40.50.620">
    <property type="entry name" value="HUPs"/>
    <property type="match status" value="1"/>
</dbReference>
<dbReference type="InterPro" id="IPR014729">
    <property type="entry name" value="Rossmann-like_a/b/a_fold"/>
</dbReference>
<dbReference type="NCBIfam" id="TIGR02432">
    <property type="entry name" value="lysidine_TilS_N"/>
    <property type="match status" value="1"/>
</dbReference>
<dbReference type="SMART" id="SM00977">
    <property type="entry name" value="TilS_C"/>
    <property type="match status" value="1"/>
</dbReference>
<evidence type="ECO:0000256" key="3">
    <source>
        <dbReference type="ARBA" id="ARBA00022598"/>
    </source>
</evidence>
<reference evidence="12" key="1">
    <citation type="submission" date="2016-02" db="EMBL/GenBank/DDBJ databases">
        <authorList>
            <person name="Shin S.-K."/>
            <person name="Yi H."/>
            <person name="Kim E."/>
        </authorList>
    </citation>
    <scope>NUCLEOTIDE SEQUENCE [LARGE SCALE GENOMIC DNA]</scope>
    <source>
        <strain evidence="12">LPB0003</strain>
    </source>
</reference>
<dbReference type="GO" id="GO:0032267">
    <property type="term" value="F:tRNA(Ile)-lysidine synthase activity"/>
    <property type="evidence" value="ECO:0007669"/>
    <property type="project" value="UniProtKB-EC"/>
</dbReference>
<feature type="domain" description="Lysidine-tRNA(Ile) synthetase C-terminal" evidence="10">
    <location>
        <begin position="363"/>
        <end position="436"/>
    </location>
</feature>
<keyword evidence="4 8" id="KW-0819">tRNA processing</keyword>
<sequence length="439" mass="51338">MIQKLTAHININVPFLKDKKLLIAISGGLDSVVLHHLLATLNFDISLAHCNFNLRGKESDLDEEFVNNLSQKTSNQIFIKSFNTEKYSKDNKLSTQIAARELRYTWFQELVEKHKFDYILTAHHADDNLETFLINLTRGTGLEGFTGIPKINGNIVRPLLPFSREEILKYAKENKIEWREDASNASTKYTRNKLRHQVIPVLKEINPSLLSSFEKTLENLQESQQILEDRIEEVSSEIIETKEAITKINIDKIQQLSNPKAYLYQLLKNHSFTEWNDVYDLLSAQSGKQVFSKTHRLLKDRDFLILSRKTDVNLDKVERSFNINKDELEIKNPIHLTFETVKQISTENKQTIYVDKDLLKYPLLVRKWQNGEYLYPTKMQGKKKLSKFFKDDKFSVLEKENTWLLCNADNEIIWVINHRQDRRFSTTSSTRKTLKITTL</sequence>
<evidence type="ECO:0000256" key="1">
    <source>
        <dbReference type="ARBA" id="ARBA00004496"/>
    </source>
</evidence>
<gene>
    <name evidence="8" type="primary">tilS</name>
    <name evidence="11" type="ORF">LPB3_00475</name>
</gene>
<keyword evidence="12" id="KW-1185">Reference proteome</keyword>
<comment type="catalytic activity">
    <reaction evidence="7 8">
        <text>cytidine(34) in tRNA(Ile2) + L-lysine + ATP = lysidine(34) in tRNA(Ile2) + AMP + diphosphate + H(+)</text>
        <dbReference type="Rhea" id="RHEA:43744"/>
        <dbReference type="Rhea" id="RHEA-COMP:10625"/>
        <dbReference type="Rhea" id="RHEA-COMP:10670"/>
        <dbReference type="ChEBI" id="CHEBI:15378"/>
        <dbReference type="ChEBI" id="CHEBI:30616"/>
        <dbReference type="ChEBI" id="CHEBI:32551"/>
        <dbReference type="ChEBI" id="CHEBI:33019"/>
        <dbReference type="ChEBI" id="CHEBI:82748"/>
        <dbReference type="ChEBI" id="CHEBI:83665"/>
        <dbReference type="ChEBI" id="CHEBI:456215"/>
        <dbReference type="EC" id="6.3.4.19"/>
    </reaction>
</comment>
<dbReference type="RefSeq" id="WP_065317630.1">
    <property type="nucleotide sequence ID" value="NZ_CP017477.1"/>
</dbReference>
<evidence type="ECO:0000313" key="11">
    <source>
        <dbReference type="EMBL" id="OBY66508.1"/>
    </source>
</evidence>
<dbReference type="PANTHER" id="PTHR43033">
    <property type="entry name" value="TRNA(ILE)-LYSIDINE SYNTHASE-RELATED"/>
    <property type="match status" value="1"/>
</dbReference>
<comment type="function">
    <text evidence="8">Ligates lysine onto the cytidine present at position 34 of the AUA codon-specific tRNA(Ile) that contains the anticodon CAU, in an ATP-dependent manner. Cytidine is converted to lysidine, thus changing the amino acid specificity of the tRNA from methionine to isoleucine.</text>
</comment>
<keyword evidence="9" id="KW-0175">Coiled coil</keyword>
<keyword evidence="6 8" id="KW-0067">ATP-binding</keyword>
<comment type="domain">
    <text evidence="8">The N-terminal region contains the highly conserved SGGXDS motif, predicted to be a P-loop motif involved in ATP binding.</text>
</comment>
<evidence type="ECO:0000256" key="8">
    <source>
        <dbReference type="HAMAP-Rule" id="MF_01161"/>
    </source>
</evidence>
<protein>
    <recommendedName>
        <fullName evidence="8">tRNA(Ile)-lysidine synthase</fullName>
        <ecNumber evidence="8">6.3.4.19</ecNumber>
    </recommendedName>
    <alternativeName>
        <fullName evidence="8">tRNA(Ile)-2-lysyl-cytidine synthase</fullName>
    </alternativeName>
    <alternativeName>
        <fullName evidence="8">tRNA(Ile)-lysidine synthetase</fullName>
    </alternativeName>
</protein>
<evidence type="ECO:0000256" key="2">
    <source>
        <dbReference type="ARBA" id="ARBA00022490"/>
    </source>
</evidence>
<dbReference type="InterPro" id="IPR012796">
    <property type="entry name" value="Lysidine-tRNA-synth_C"/>
</dbReference>
<feature type="binding site" evidence="8">
    <location>
        <begin position="26"/>
        <end position="31"/>
    </location>
    <ligand>
        <name>ATP</name>
        <dbReference type="ChEBI" id="CHEBI:30616"/>
    </ligand>
</feature>
<dbReference type="Pfam" id="PF11734">
    <property type="entry name" value="TilS_C"/>
    <property type="match status" value="1"/>
</dbReference>